<dbReference type="Pfam" id="PF00672">
    <property type="entry name" value="HAMP"/>
    <property type="match status" value="1"/>
</dbReference>
<dbReference type="EC" id="2.7.13.3" evidence="3"/>
<feature type="coiled-coil region" evidence="8">
    <location>
        <begin position="373"/>
        <end position="400"/>
    </location>
</feature>
<sequence>MAEVLLLLVLTLGVLVYFSHKVLRQEAMRDAGLMLDATVQDIDNVLLSVEQSTGNIYYDLIEHLDDKQRMFTYSRELVLSNPNIVGCAIAFKPGYYPGTDLFMAYVHRRAFANDIKSDLVTTETFANRAYTEQVWYSEPMKSGWIGWTDPLKGDDTENEPLVNFCLPFSDKNGERVGVIAVDVSIAQLSKIILAAKPSEHGYSVLLARNGSFIVHPDEKKLESQTVFSQMDNGADASVLEAAEAMVAGKVGEKDFTMDGKRWSVFFKPFVRGELESRYNGEGTLGWSVGVVYPYEDIFDMHNKLVYLVIVIAILGLLAFFAMTTIIIKRLLKPLKCLTQSAQRIADGDLNEYLQDTDREDEIGQLQNRFHKMQHSLQKQVNDQEHEIVRLQQRSDVLRTAYGKTEEADRMKTSFLHYMTNQMAVPSESIERSVTTLCNNYHDMSKEEIDQQVDNIQRKSDALVELLNHMTHFTETEAGKEGHYE</sequence>
<evidence type="ECO:0000313" key="11">
    <source>
        <dbReference type="EMBL" id="SHK88517.1"/>
    </source>
</evidence>
<dbReference type="InterPro" id="IPR003660">
    <property type="entry name" value="HAMP_dom"/>
</dbReference>
<evidence type="ECO:0000256" key="2">
    <source>
        <dbReference type="ARBA" id="ARBA00004141"/>
    </source>
</evidence>
<dbReference type="GO" id="GO:0000155">
    <property type="term" value="F:phosphorelay sensor kinase activity"/>
    <property type="evidence" value="ECO:0007669"/>
    <property type="project" value="TreeGrafter"/>
</dbReference>
<dbReference type="CDD" id="cd12913">
    <property type="entry name" value="PDC1_MCP_like"/>
    <property type="match status" value="1"/>
</dbReference>
<gene>
    <name evidence="11" type="ORF">SAMN05216463_11544</name>
</gene>
<name>A0A1M6W486_XYLRU</name>
<dbReference type="Proteomes" id="UP000184130">
    <property type="component" value="Unassembled WGS sequence"/>
</dbReference>
<evidence type="ECO:0000313" key="12">
    <source>
        <dbReference type="Proteomes" id="UP000184130"/>
    </source>
</evidence>
<keyword evidence="9" id="KW-1133">Transmembrane helix</keyword>
<evidence type="ECO:0000256" key="1">
    <source>
        <dbReference type="ARBA" id="ARBA00000085"/>
    </source>
</evidence>
<reference evidence="11 12" key="1">
    <citation type="submission" date="2016-11" db="EMBL/GenBank/DDBJ databases">
        <authorList>
            <person name="Jaros S."/>
            <person name="Januszkiewicz K."/>
            <person name="Wedrychowicz H."/>
        </authorList>
    </citation>
    <scope>NUCLEOTIDE SEQUENCE [LARGE SCALE GENOMIC DNA]</scope>
    <source>
        <strain evidence="11 12">KHT3</strain>
    </source>
</reference>
<accession>A0A1M6W486</accession>
<feature type="domain" description="HAMP" evidence="10">
    <location>
        <begin position="328"/>
        <end position="381"/>
    </location>
</feature>
<dbReference type="PANTHER" id="PTHR45528:SF10">
    <property type="entry name" value="METHYL-ACCEPTING CHEMOTAXIS PROTEIN"/>
    <property type="match status" value="1"/>
</dbReference>
<dbReference type="InterPro" id="IPR050398">
    <property type="entry name" value="HssS/ArlS-like"/>
</dbReference>
<proteinExistence type="predicted"/>
<organism evidence="11 12">
    <name type="scientific">Xylanibacter ruminicola</name>
    <name type="common">Prevotella ruminicola</name>
    <dbReference type="NCBI Taxonomy" id="839"/>
    <lineage>
        <taxon>Bacteria</taxon>
        <taxon>Pseudomonadati</taxon>
        <taxon>Bacteroidota</taxon>
        <taxon>Bacteroidia</taxon>
        <taxon>Bacteroidales</taxon>
        <taxon>Prevotellaceae</taxon>
        <taxon>Xylanibacter</taxon>
    </lineage>
</organism>
<evidence type="ECO:0000256" key="5">
    <source>
        <dbReference type="ARBA" id="ARBA00022679"/>
    </source>
</evidence>
<evidence type="ECO:0000256" key="6">
    <source>
        <dbReference type="ARBA" id="ARBA00022777"/>
    </source>
</evidence>
<dbReference type="SUPFAM" id="SSF158472">
    <property type="entry name" value="HAMP domain-like"/>
    <property type="match status" value="1"/>
</dbReference>
<dbReference type="CDD" id="cd06225">
    <property type="entry name" value="HAMP"/>
    <property type="match status" value="1"/>
</dbReference>
<keyword evidence="7 9" id="KW-0472">Membrane</keyword>
<dbReference type="EMBL" id="FRBD01000015">
    <property type="protein sequence ID" value="SHK88517.1"/>
    <property type="molecule type" value="Genomic_DNA"/>
</dbReference>
<dbReference type="Gene3D" id="1.10.287.130">
    <property type="match status" value="1"/>
</dbReference>
<dbReference type="PROSITE" id="PS50885">
    <property type="entry name" value="HAMP"/>
    <property type="match status" value="1"/>
</dbReference>
<evidence type="ECO:0000256" key="8">
    <source>
        <dbReference type="SAM" id="Coils"/>
    </source>
</evidence>
<keyword evidence="6" id="KW-0418">Kinase</keyword>
<dbReference type="PANTHER" id="PTHR45528">
    <property type="entry name" value="SENSOR HISTIDINE KINASE CPXA"/>
    <property type="match status" value="1"/>
</dbReference>
<evidence type="ECO:0000256" key="7">
    <source>
        <dbReference type="ARBA" id="ARBA00023136"/>
    </source>
</evidence>
<evidence type="ECO:0000256" key="9">
    <source>
        <dbReference type="SAM" id="Phobius"/>
    </source>
</evidence>
<keyword evidence="9" id="KW-0812">Transmembrane</keyword>
<evidence type="ECO:0000256" key="4">
    <source>
        <dbReference type="ARBA" id="ARBA00022553"/>
    </source>
</evidence>
<dbReference type="AlphaFoldDB" id="A0A1M6W486"/>
<dbReference type="GO" id="GO:0005886">
    <property type="term" value="C:plasma membrane"/>
    <property type="evidence" value="ECO:0007669"/>
    <property type="project" value="TreeGrafter"/>
</dbReference>
<keyword evidence="5" id="KW-0808">Transferase</keyword>
<comment type="subcellular location">
    <subcellularLocation>
        <location evidence="2">Membrane</location>
        <topology evidence="2">Multi-pass membrane protein</topology>
    </subcellularLocation>
</comment>
<dbReference type="Gene3D" id="3.30.450.20">
    <property type="entry name" value="PAS domain"/>
    <property type="match status" value="2"/>
</dbReference>
<dbReference type="Pfam" id="PF22673">
    <property type="entry name" value="MCP-like_PDC_1"/>
    <property type="match status" value="1"/>
</dbReference>
<keyword evidence="4" id="KW-0597">Phosphoprotein</keyword>
<evidence type="ECO:0000259" key="10">
    <source>
        <dbReference type="PROSITE" id="PS50885"/>
    </source>
</evidence>
<evidence type="ECO:0000256" key="3">
    <source>
        <dbReference type="ARBA" id="ARBA00012438"/>
    </source>
</evidence>
<protein>
    <recommendedName>
        <fullName evidence="3">histidine kinase</fullName>
        <ecNumber evidence="3">2.7.13.3</ecNumber>
    </recommendedName>
</protein>
<keyword evidence="8" id="KW-0175">Coiled coil</keyword>
<dbReference type="CDD" id="cd12912">
    <property type="entry name" value="PDC2_MCP_like"/>
    <property type="match status" value="1"/>
</dbReference>
<dbReference type="SMART" id="SM00304">
    <property type="entry name" value="HAMP"/>
    <property type="match status" value="1"/>
</dbReference>
<feature type="transmembrane region" description="Helical" evidence="9">
    <location>
        <begin position="304"/>
        <end position="327"/>
    </location>
</feature>
<comment type="catalytic activity">
    <reaction evidence="1">
        <text>ATP + protein L-histidine = ADP + protein N-phospho-L-histidine.</text>
        <dbReference type="EC" id="2.7.13.3"/>
    </reaction>
</comment>
<dbReference type="Gene3D" id="6.10.340.10">
    <property type="match status" value="1"/>
</dbReference>